<dbReference type="Proteomes" id="UP000006514">
    <property type="component" value="Unassembled WGS sequence"/>
</dbReference>
<dbReference type="KEGG" id="adl:AURDEDRAFT_176564"/>
<accession>J0WR32</accession>
<dbReference type="EMBL" id="JH687954">
    <property type="protein sequence ID" value="EJD34386.1"/>
    <property type="molecule type" value="Genomic_DNA"/>
</dbReference>
<name>J0WR32_AURST</name>
<feature type="compositionally biased region" description="Low complexity" evidence="1">
    <location>
        <begin position="331"/>
        <end position="352"/>
    </location>
</feature>
<gene>
    <name evidence="2" type="ORF">AURDEDRAFT_176564</name>
</gene>
<evidence type="ECO:0000256" key="1">
    <source>
        <dbReference type="SAM" id="MobiDB-lite"/>
    </source>
</evidence>
<evidence type="ECO:0000313" key="3">
    <source>
        <dbReference type="Proteomes" id="UP000006514"/>
    </source>
</evidence>
<feature type="region of interest" description="Disordered" evidence="1">
    <location>
        <begin position="297"/>
        <end position="362"/>
    </location>
</feature>
<dbReference type="AlphaFoldDB" id="J0WR32"/>
<protein>
    <submittedName>
        <fullName evidence="2">Uncharacterized protein</fullName>
    </submittedName>
</protein>
<feature type="region of interest" description="Disordered" evidence="1">
    <location>
        <begin position="383"/>
        <end position="406"/>
    </location>
</feature>
<organism evidence="2 3">
    <name type="scientific">Auricularia subglabra (strain TFB-10046 / SS5)</name>
    <name type="common">White-rot fungus</name>
    <name type="synonym">Auricularia delicata (strain TFB10046)</name>
    <dbReference type="NCBI Taxonomy" id="717982"/>
    <lineage>
        <taxon>Eukaryota</taxon>
        <taxon>Fungi</taxon>
        <taxon>Dikarya</taxon>
        <taxon>Basidiomycota</taxon>
        <taxon>Agaricomycotina</taxon>
        <taxon>Agaricomycetes</taxon>
        <taxon>Auriculariales</taxon>
        <taxon>Auriculariaceae</taxon>
        <taxon>Auricularia</taxon>
    </lineage>
</organism>
<keyword evidence="3" id="KW-1185">Reference proteome</keyword>
<evidence type="ECO:0000313" key="2">
    <source>
        <dbReference type="EMBL" id="EJD34386.1"/>
    </source>
</evidence>
<proteinExistence type="predicted"/>
<reference evidence="3" key="1">
    <citation type="journal article" date="2012" name="Science">
        <title>The Paleozoic origin of enzymatic lignin decomposition reconstructed from 31 fungal genomes.</title>
        <authorList>
            <person name="Floudas D."/>
            <person name="Binder M."/>
            <person name="Riley R."/>
            <person name="Barry K."/>
            <person name="Blanchette R.A."/>
            <person name="Henrissat B."/>
            <person name="Martinez A.T."/>
            <person name="Otillar R."/>
            <person name="Spatafora J.W."/>
            <person name="Yadav J.S."/>
            <person name="Aerts A."/>
            <person name="Benoit I."/>
            <person name="Boyd A."/>
            <person name="Carlson A."/>
            <person name="Copeland A."/>
            <person name="Coutinho P.M."/>
            <person name="de Vries R.P."/>
            <person name="Ferreira P."/>
            <person name="Findley K."/>
            <person name="Foster B."/>
            <person name="Gaskell J."/>
            <person name="Glotzer D."/>
            <person name="Gorecki P."/>
            <person name="Heitman J."/>
            <person name="Hesse C."/>
            <person name="Hori C."/>
            <person name="Igarashi K."/>
            <person name="Jurgens J.A."/>
            <person name="Kallen N."/>
            <person name="Kersten P."/>
            <person name="Kohler A."/>
            <person name="Kuees U."/>
            <person name="Kumar T.K.A."/>
            <person name="Kuo A."/>
            <person name="LaButti K."/>
            <person name="Larrondo L.F."/>
            <person name="Lindquist E."/>
            <person name="Ling A."/>
            <person name="Lombard V."/>
            <person name="Lucas S."/>
            <person name="Lundell T."/>
            <person name="Martin R."/>
            <person name="McLaughlin D.J."/>
            <person name="Morgenstern I."/>
            <person name="Morin E."/>
            <person name="Murat C."/>
            <person name="Nagy L.G."/>
            <person name="Nolan M."/>
            <person name="Ohm R.A."/>
            <person name="Patyshakuliyeva A."/>
            <person name="Rokas A."/>
            <person name="Ruiz-Duenas F.J."/>
            <person name="Sabat G."/>
            <person name="Salamov A."/>
            <person name="Samejima M."/>
            <person name="Schmutz J."/>
            <person name="Slot J.C."/>
            <person name="St John F."/>
            <person name="Stenlid J."/>
            <person name="Sun H."/>
            <person name="Sun S."/>
            <person name="Syed K."/>
            <person name="Tsang A."/>
            <person name="Wiebenga A."/>
            <person name="Young D."/>
            <person name="Pisabarro A."/>
            <person name="Eastwood D.C."/>
            <person name="Martin F."/>
            <person name="Cullen D."/>
            <person name="Grigoriev I.V."/>
            <person name="Hibbett D.S."/>
        </authorList>
    </citation>
    <scope>NUCLEOTIDE SEQUENCE [LARGE SCALE GENOMIC DNA]</scope>
    <source>
        <strain evidence="3">TFB10046</strain>
    </source>
</reference>
<dbReference type="InParanoid" id="J0WR32"/>
<sequence>MAAVFPSFLRAVNGEAQFDYTRATDERIARHIKAELVNYFPPESALRFRLQDPVDRFTVAYPGLSMGLFVQHTQFKVVDDVRNCVYVVDRALITYRGVNIENIIHAFLGLSQDDLYETLQLCTRNLPWFANSTPVMGALTYVNGLWVPVINHIHARELGFPRLQRWAIQTDAVDIWIRDIATNVTYEVSVVQLARGIRIRDLLKQPEFLNKPGAFIKSHTAARDWEIGEDWTVTRSPSISLDLEITTHRYWVWRNQFAPPPDPTQPPNPIDALDDAILALLSLGQLGRVVVESAQETVASEDSESATDAPGPAAKPDVRVSGDSPPGLLAVSDSSESGSESDSVHSLSPSSDDGGHVSAPAEPGSAWQEYLFSAHGARWLRNHARPRRGASPAQFYDYESDGTHSA</sequence>